<dbReference type="PANTHER" id="PTHR47153">
    <property type="entry name" value="LACTATE UTILIZATION PROTEIN B"/>
    <property type="match status" value="1"/>
</dbReference>
<keyword evidence="2" id="KW-0004">4Fe-4S</keyword>
<feature type="domain" description="4Fe-4S ferredoxin-type" evidence="8">
    <location>
        <begin position="308"/>
        <end position="338"/>
    </location>
</feature>
<dbReference type="InterPro" id="IPR009051">
    <property type="entry name" value="Helical_ferredxn"/>
</dbReference>
<dbReference type="InterPro" id="IPR024185">
    <property type="entry name" value="FTHF_cligase-like_sf"/>
</dbReference>
<dbReference type="InterPro" id="IPR003741">
    <property type="entry name" value="LUD_dom"/>
</dbReference>
<keyword evidence="6" id="KW-0408">Iron</keyword>
<dbReference type="Pfam" id="PF11870">
    <property type="entry name" value="LutB_C"/>
    <property type="match status" value="1"/>
</dbReference>
<accession>A0ABV7LG21</accession>
<dbReference type="InterPro" id="IPR024569">
    <property type="entry name" value="LutB_C"/>
</dbReference>
<sequence>MNAPVATTPAFRDNARRALQDDGLQKVLATMRGGFSAKRAEAAAALPEFEALRDSARDIKNHTLAHLDIYLEQFEAQVKAAGGHVHYARDAAEARRIVAGICRDLGAKTVTKGKSMISEEIGLNAHLEAEGFTPVETDLGEYIIQLRGETPSHIIAPAFHLSAAQVEQDFRRAHTQLPPERDLSDPVNLLNEARQVLRQRFLTADVGVTGANFLIAETGASVIVTNEGNGDLTQTLAKAHVVLASIEKLAPTLEDCAQMLRVLARSATGQDSSVYVTFSAGARRDGDPDGPGEYHVVLLDNGRSAMLGTSFQEMLRCIRCGACMNHCPVYQAVGGHAYGWIYPGPMGAVLTPSLIGVEKGGQLPNASTFCGRCEAVCPVRIPLPKLMRHWREREFERRLAPATVRSGLAFWGFFARRPWLYRQATRAGAALMALAARGRGRFRRLPFATGWTDSRDFPAPEGETFQAMWARRQARRAAAGAGDRREGGQ</sequence>
<dbReference type="InterPro" id="IPR037171">
    <property type="entry name" value="NagB/RpiA_transferase-like"/>
</dbReference>
<dbReference type="Gene3D" id="3.40.50.10420">
    <property type="entry name" value="NagB/RpiA/CoA transferase-like"/>
    <property type="match status" value="1"/>
</dbReference>
<organism evidence="9 10">
    <name type="scientific">Camelimonas abortus</name>
    <dbReference type="NCBI Taxonomy" id="1017184"/>
    <lineage>
        <taxon>Bacteria</taxon>
        <taxon>Pseudomonadati</taxon>
        <taxon>Pseudomonadota</taxon>
        <taxon>Alphaproteobacteria</taxon>
        <taxon>Hyphomicrobiales</taxon>
        <taxon>Chelatococcaceae</taxon>
        <taxon>Camelimonas</taxon>
    </lineage>
</organism>
<keyword evidence="5" id="KW-0249">Electron transport</keyword>
<evidence type="ECO:0000259" key="8">
    <source>
        <dbReference type="PROSITE" id="PS51379"/>
    </source>
</evidence>
<keyword evidence="7" id="KW-0411">Iron-sulfur</keyword>
<evidence type="ECO:0000256" key="2">
    <source>
        <dbReference type="ARBA" id="ARBA00022485"/>
    </source>
</evidence>
<reference evidence="10" key="1">
    <citation type="journal article" date="2019" name="Int. J. Syst. Evol. Microbiol.">
        <title>The Global Catalogue of Microorganisms (GCM) 10K type strain sequencing project: providing services to taxonomists for standard genome sequencing and annotation.</title>
        <authorList>
            <consortium name="The Broad Institute Genomics Platform"/>
            <consortium name="The Broad Institute Genome Sequencing Center for Infectious Disease"/>
            <person name="Wu L."/>
            <person name="Ma J."/>
        </authorList>
    </citation>
    <scope>NUCLEOTIDE SEQUENCE [LARGE SCALE GENOMIC DNA]</scope>
    <source>
        <strain evidence="10">CCM 7941</strain>
    </source>
</reference>
<evidence type="ECO:0000256" key="6">
    <source>
        <dbReference type="ARBA" id="ARBA00023004"/>
    </source>
</evidence>
<evidence type="ECO:0000256" key="1">
    <source>
        <dbReference type="ARBA" id="ARBA00022448"/>
    </source>
</evidence>
<dbReference type="SUPFAM" id="SSF46548">
    <property type="entry name" value="alpha-helical ferredoxin"/>
    <property type="match status" value="1"/>
</dbReference>
<dbReference type="SUPFAM" id="SSF100950">
    <property type="entry name" value="NagB/RpiA/CoA transferase-like"/>
    <property type="match status" value="1"/>
</dbReference>
<dbReference type="InterPro" id="IPR004452">
    <property type="entry name" value="LutB/LldF"/>
</dbReference>
<comment type="caution">
    <text evidence="9">The sequence shown here is derived from an EMBL/GenBank/DDBJ whole genome shotgun (WGS) entry which is preliminary data.</text>
</comment>
<gene>
    <name evidence="9" type="ORF">ACFOEX_09970</name>
</gene>
<dbReference type="RefSeq" id="WP_376829790.1">
    <property type="nucleotide sequence ID" value="NZ_JBHLWR010000006.1"/>
</dbReference>
<keyword evidence="10" id="KW-1185">Reference proteome</keyword>
<dbReference type="InterPro" id="IPR017896">
    <property type="entry name" value="4Fe4S_Fe-S-bd"/>
</dbReference>
<dbReference type="PANTHER" id="PTHR47153:SF2">
    <property type="entry name" value="LACTATE UTILIZATION PROTEIN B"/>
    <property type="match status" value="1"/>
</dbReference>
<name>A0ABV7LG21_9HYPH</name>
<protein>
    <submittedName>
        <fullName evidence="9">Lactate utilization protein B</fullName>
    </submittedName>
</protein>
<keyword evidence="3" id="KW-0479">Metal-binding</keyword>
<dbReference type="Pfam" id="PF13183">
    <property type="entry name" value="Fer4_8"/>
    <property type="match status" value="1"/>
</dbReference>
<dbReference type="InterPro" id="IPR017900">
    <property type="entry name" value="4Fe4S_Fe_S_CS"/>
</dbReference>
<evidence type="ECO:0000313" key="10">
    <source>
        <dbReference type="Proteomes" id="UP001595536"/>
    </source>
</evidence>
<dbReference type="PROSITE" id="PS51379">
    <property type="entry name" value="4FE4S_FER_2"/>
    <property type="match status" value="1"/>
</dbReference>
<dbReference type="Pfam" id="PF02589">
    <property type="entry name" value="LUD_dom"/>
    <property type="match status" value="1"/>
</dbReference>
<evidence type="ECO:0000256" key="7">
    <source>
        <dbReference type="ARBA" id="ARBA00023014"/>
    </source>
</evidence>
<evidence type="ECO:0000256" key="5">
    <source>
        <dbReference type="ARBA" id="ARBA00022982"/>
    </source>
</evidence>
<evidence type="ECO:0000313" key="9">
    <source>
        <dbReference type="EMBL" id="MFC3266678.1"/>
    </source>
</evidence>
<evidence type="ECO:0000256" key="3">
    <source>
        <dbReference type="ARBA" id="ARBA00022723"/>
    </source>
</evidence>
<keyword evidence="1" id="KW-0813">Transport</keyword>
<evidence type="ECO:0000256" key="4">
    <source>
        <dbReference type="ARBA" id="ARBA00022737"/>
    </source>
</evidence>
<keyword evidence="4" id="KW-0677">Repeat</keyword>
<dbReference type="PROSITE" id="PS00198">
    <property type="entry name" value="4FE4S_FER_1"/>
    <property type="match status" value="1"/>
</dbReference>
<dbReference type="Gene3D" id="1.10.1060.10">
    <property type="entry name" value="Alpha-helical ferredoxin"/>
    <property type="match status" value="1"/>
</dbReference>
<proteinExistence type="predicted"/>
<dbReference type="Proteomes" id="UP001595536">
    <property type="component" value="Unassembled WGS sequence"/>
</dbReference>
<dbReference type="EMBL" id="JBHRUV010000048">
    <property type="protein sequence ID" value="MFC3266678.1"/>
    <property type="molecule type" value="Genomic_DNA"/>
</dbReference>